<proteinExistence type="inferred from homology"/>
<dbReference type="Pfam" id="PF07993">
    <property type="entry name" value="NAD_binding_4"/>
    <property type="match status" value="1"/>
</dbReference>
<evidence type="ECO:0000256" key="4">
    <source>
        <dbReference type="ARBA" id="ARBA00022692"/>
    </source>
</evidence>
<organism evidence="13 14">
    <name type="scientific">Euphydryas editha</name>
    <name type="common">Edith's checkerspot</name>
    <dbReference type="NCBI Taxonomy" id="104508"/>
    <lineage>
        <taxon>Eukaryota</taxon>
        <taxon>Metazoa</taxon>
        <taxon>Ecdysozoa</taxon>
        <taxon>Arthropoda</taxon>
        <taxon>Hexapoda</taxon>
        <taxon>Insecta</taxon>
        <taxon>Pterygota</taxon>
        <taxon>Neoptera</taxon>
        <taxon>Endopterygota</taxon>
        <taxon>Lepidoptera</taxon>
        <taxon>Glossata</taxon>
        <taxon>Ditrysia</taxon>
        <taxon>Papilionoidea</taxon>
        <taxon>Nymphalidae</taxon>
        <taxon>Nymphalinae</taxon>
        <taxon>Euphydryas</taxon>
    </lineage>
</organism>
<dbReference type="GO" id="GO:0080019">
    <property type="term" value="F:alcohol-forming very long-chain fatty acyl-CoA reductase activity"/>
    <property type="evidence" value="ECO:0007669"/>
    <property type="project" value="InterPro"/>
</dbReference>
<keyword evidence="10" id="KW-0560">Oxidoreductase</keyword>
<dbReference type="GO" id="GO:0102965">
    <property type="term" value="F:alcohol-forming long-chain fatty acyl-CoA reductase activity"/>
    <property type="evidence" value="ECO:0007669"/>
    <property type="project" value="UniProtKB-EC"/>
</dbReference>
<dbReference type="InterPro" id="IPR033640">
    <property type="entry name" value="FAR_C"/>
</dbReference>
<gene>
    <name evidence="13" type="ORF">EEDITHA_LOCUS16594</name>
</gene>
<reference evidence="13" key="1">
    <citation type="submission" date="2022-03" db="EMBL/GenBank/DDBJ databases">
        <authorList>
            <person name="Tunstrom K."/>
        </authorList>
    </citation>
    <scope>NUCLEOTIDE SEQUENCE</scope>
</reference>
<keyword evidence="7 10" id="KW-0443">Lipid metabolism</keyword>
<dbReference type="SUPFAM" id="SSF51735">
    <property type="entry name" value="NAD(P)-binding Rossmann-fold domains"/>
    <property type="match status" value="1"/>
</dbReference>
<keyword evidence="3 10" id="KW-0444">Lipid biosynthesis</keyword>
<dbReference type="Gene3D" id="3.40.50.720">
    <property type="entry name" value="NAD(P)-binding Rossmann-like Domain"/>
    <property type="match status" value="1"/>
</dbReference>
<dbReference type="GO" id="GO:0005777">
    <property type="term" value="C:peroxisome"/>
    <property type="evidence" value="ECO:0007669"/>
    <property type="project" value="TreeGrafter"/>
</dbReference>
<evidence type="ECO:0000256" key="9">
    <source>
        <dbReference type="ARBA" id="ARBA00052530"/>
    </source>
</evidence>
<evidence type="ECO:0000259" key="12">
    <source>
        <dbReference type="Pfam" id="PF07993"/>
    </source>
</evidence>
<keyword evidence="5 10" id="KW-0521">NADP</keyword>
<evidence type="ECO:0000256" key="7">
    <source>
        <dbReference type="ARBA" id="ARBA00023098"/>
    </source>
</evidence>
<protein>
    <recommendedName>
        <fullName evidence="10">Fatty acyl-CoA reductase</fullName>
        <ecNumber evidence="10">1.2.1.84</ecNumber>
    </recommendedName>
</protein>
<dbReference type="InterPro" id="IPR026055">
    <property type="entry name" value="FAR"/>
</dbReference>
<accession>A0AAU9UV02</accession>
<dbReference type="InterPro" id="IPR013120">
    <property type="entry name" value="FAR_NAD-bd"/>
</dbReference>
<dbReference type="EMBL" id="CAKOGL010000024">
    <property type="protein sequence ID" value="CAH2101882.1"/>
    <property type="molecule type" value="Genomic_DNA"/>
</dbReference>
<evidence type="ECO:0000256" key="10">
    <source>
        <dbReference type="RuleBase" id="RU363097"/>
    </source>
</evidence>
<feature type="domain" description="Fatty acyl-CoA reductase C-terminal" evidence="11">
    <location>
        <begin position="355"/>
        <end position="446"/>
    </location>
</feature>
<feature type="domain" description="Thioester reductase (TE)" evidence="12">
    <location>
        <begin position="21"/>
        <end position="273"/>
    </location>
</feature>
<evidence type="ECO:0000256" key="2">
    <source>
        <dbReference type="ARBA" id="ARBA00005928"/>
    </source>
</evidence>
<keyword evidence="8 10" id="KW-0472">Membrane</keyword>
<dbReference type="PANTHER" id="PTHR11011">
    <property type="entry name" value="MALE STERILITY PROTEIN 2-RELATED"/>
    <property type="match status" value="1"/>
</dbReference>
<evidence type="ECO:0000256" key="3">
    <source>
        <dbReference type="ARBA" id="ARBA00022516"/>
    </source>
</evidence>
<feature type="transmembrane region" description="Helical" evidence="10">
    <location>
        <begin position="346"/>
        <end position="370"/>
    </location>
</feature>
<feature type="transmembrane region" description="Helical" evidence="10">
    <location>
        <begin position="464"/>
        <end position="489"/>
    </location>
</feature>
<comment type="subcellular location">
    <subcellularLocation>
        <location evidence="1">Membrane</location>
        <topology evidence="1">Multi-pass membrane protein</topology>
    </subcellularLocation>
</comment>
<dbReference type="CDD" id="cd05236">
    <property type="entry name" value="FAR-N_SDR_e"/>
    <property type="match status" value="1"/>
</dbReference>
<dbReference type="Proteomes" id="UP001153954">
    <property type="component" value="Unassembled WGS sequence"/>
</dbReference>
<dbReference type="EC" id="1.2.1.84" evidence="10"/>
<dbReference type="FunFam" id="3.40.50.720:FF:000143">
    <property type="entry name" value="Fatty acyl-CoA reductase"/>
    <property type="match status" value="1"/>
</dbReference>
<evidence type="ECO:0000313" key="13">
    <source>
        <dbReference type="EMBL" id="CAH2101882.1"/>
    </source>
</evidence>
<dbReference type="GO" id="GO:0016020">
    <property type="term" value="C:membrane"/>
    <property type="evidence" value="ECO:0007669"/>
    <property type="project" value="UniProtKB-SubCell"/>
</dbReference>
<keyword evidence="4 10" id="KW-0812">Transmembrane</keyword>
<evidence type="ECO:0000256" key="6">
    <source>
        <dbReference type="ARBA" id="ARBA00022989"/>
    </source>
</evidence>
<dbReference type="CDD" id="cd09071">
    <property type="entry name" value="FAR_C"/>
    <property type="match status" value="1"/>
</dbReference>
<evidence type="ECO:0000259" key="11">
    <source>
        <dbReference type="Pfam" id="PF03015"/>
    </source>
</evidence>
<comment type="catalytic activity">
    <reaction evidence="9 10">
        <text>a long-chain fatty acyl-CoA + 2 NADPH + 2 H(+) = a long-chain primary fatty alcohol + 2 NADP(+) + CoA</text>
        <dbReference type="Rhea" id="RHEA:52716"/>
        <dbReference type="ChEBI" id="CHEBI:15378"/>
        <dbReference type="ChEBI" id="CHEBI:57287"/>
        <dbReference type="ChEBI" id="CHEBI:57783"/>
        <dbReference type="ChEBI" id="CHEBI:58349"/>
        <dbReference type="ChEBI" id="CHEBI:77396"/>
        <dbReference type="ChEBI" id="CHEBI:83139"/>
        <dbReference type="EC" id="1.2.1.84"/>
    </reaction>
</comment>
<dbReference type="AlphaFoldDB" id="A0AAU9UV02"/>
<keyword evidence="6 10" id="KW-1133">Transmembrane helix</keyword>
<comment type="function">
    <text evidence="10">Catalyzes the reduction of fatty acyl-CoA to fatty alcohols.</text>
</comment>
<keyword evidence="14" id="KW-1185">Reference proteome</keyword>
<name>A0AAU9UV02_EUPED</name>
<sequence length="490" mass="56318">MIFRPNGFQWWRKSTDDLAHVRCCPDVKKLYLLTRPKKNKDILKRLQEQFDDVLYDRLRKEVPDFIEKIGIIEGDMGEINLGISDEDRTKLTNEVDFIFHGAATVRFDEALKTAVNINVRGTREILELARACKKLRAHVHISTAYSNCPRKEIDEVFYDSILPGEKLIDIVETMDEKTLNAITPGLLGDFPNTYAYTKAAAEDIVQKYSKGLPVALFRPSIVISTSKEPIPGWIDNVYGPTGVVVGAAVGLLHVLKCNPKVKADLVPGDFVVNGCIAIAWKTAKNYLGNHEEAPVDQLPVVYNYVSSIEKPITWELFMNLTEVYGLQVPSNKAIWTYLFMLTPSTFFYNLCNIFLHWVPAYIADAFLIMIGKKPMLKKAYTKISKFSAVISYFALREWKFRNDNIQSLFKELCDVDKRIFNFDISSLEWEEYYKSYVRGLRIHLLTDPLDTIPESRKKHFKLKILHYIVVALVCLGFFKLFMFFVRLFVG</sequence>
<dbReference type="Pfam" id="PF03015">
    <property type="entry name" value="Sterile"/>
    <property type="match status" value="1"/>
</dbReference>
<dbReference type="GO" id="GO:0035336">
    <property type="term" value="P:long-chain fatty-acyl-CoA metabolic process"/>
    <property type="evidence" value="ECO:0007669"/>
    <property type="project" value="TreeGrafter"/>
</dbReference>
<comment type="caution">
    <text evidence="13">The sequence shown here is derived from an EMBL/GenBank/DDBJ whole genome shotgun (WGS) entry which is preliminary data.</text>
</comment>
<dbReference type="PANTHER" id="PTHR11011:SF60">
    <property type="entry name" value="FATTY ACYL-COA REDUCTASE-RELATED"/>
    <property type="match status" value="1"/>
</dbReference>
<evidence type="ECO:0000256" key="5">
    <source>
        <dbReference type="ARBA" id="ARBA00022857"/>
    </source>
</evidence>
<dbReference type="InterPro" id="IPR036291">
    <property type="entry name" value="NAD(P)-bd_dom_sf"/>
</dbReference>
<evidence type="ECO:0000256" key="8">
    <source>
        <dbReference type="ARBA" id="ARBA00023136"/>
    </source>
</evidence>
<comment type="similarity">
    <text evidence="2 10">Belongs to the fatty acyl-CoA reductase family.</text>
</comment>
<evidence type="ECO:0000313" key="14">
    <source>
        <dbReference type="Proteomes" id="UP001153954"/>
    </source>
</evidence>
<evidence type="ECO:0000256" key="1">
    <source>
        <dbReference type="ARBA" id="ARBA00004141"/>
    </source>
</evidence>